<comment type="caution">
    <text evidence="1">The sequence shown here is derived from an EMBL/GenBank/DDBJ whole genome shotgun (WGS) entry which is preliminary data.</text>
</comment>
<dbReference type="EMBL" id="JAURUR010000035">
    <property type="protein sequence ID" value="MDP9766568.1"/>
    <property type="molecule type" value="Genomic_DNA"/>
</dbReference>
<evidence type="ECO:0000313" key="2">
    <source>
        <dbReference type="Proteomes" id="UP001232163"/>
    </source>
</evidence>
<protein>
    <submittedName>
        <fullName evidence="1">Uncharacterized protein</fullName>
    </submittedName>
</protein>
<reference evidence="1 2" key="1">
    <citation type="submission" date="2023-07" db="EMBL/GenBank/DDBJ databases">
        <title>Genomic Encyclopedia of Type Strains, Phase IV (KMG-IV): sequencing the most valuable type-strain genomes for metagenomic binning, comparative biology and taxonomic classification.</title>
        <authorList>
            <person name="Goeker M."/>
        </authorList>
    </citation>
    <scope>NUCLEOTIDE SEQUENCE [LARGE SCALE GENOMIC DNA]</scope>
    <source>
        <strain evidence="1 2">NIO-1023</strain>
    </source>
</reference>
<keyword evidence="2" id="KW-1185">Reference proteome</keyword>
<name>A0ABT9MIZ7_9DEIO</name>
<sequence>MSDDLFDQLKTQWRAWNRETYGTPIGRLWGRMKSYGAQAGWSDPVPVPEDFDALGQPQRTDLCEFRVVLGREELASGVLGPRDPLQVISACLIEAGRKMKAQDYWIEVEGLGPDFAPDPDADPEVTRRTLRERRRAALARQRAGEA</sequence>
<dbReference type="Proteomes" id="UP001232163">
    <property type="component" value="Unassembled WGS sequence"/>
</dbReference>
<organism evidence="1 2">
    <name type="scientific">Deinococcus enclensis</name>
    <dbReference type="NCBI Taxonomy" id="1049582"/>
    <lineage>
        <taxon>Bacteria</taxon>
        <taxon>Thermotogati</taxon>
        <taxon>Deinococcota</taxon>
        <taxon>Deinococci</taxon>
        <taxon>Deinococcales</taxon>
        <taxon>Deinococcaceae</taxon>
        <taxon>Deinococcus</taxon>
    </lineage>
</organism>
<proteinExistence type="predicted"/>
<dbReference type="RefSeq" id="WP_307469968.1">
    <property type="nucleotide sequence ID" value="NZ_JAURUR010000035.1"/>
</dbReference>
<accession>A0ABT9MIZ7</accession>
<gene>
    <name evidence="1" type="ORF">QO006_004035</name>
</gene>
<evidence type="ECO:0000313" key="1">
    <source>
        <dbReference type="EMBL" id="MDP9766568.1"/>
    </source>
</evidence>